<keyword evidence="9" id="KW-1185">Reference proteome</keyword>
<evidence type="ECO:0000256" key="5">
    <source>
        <dbReference type="ARBA" id="ARBA00023136"/>
    </source>
</evidence>
<dbReference type="EMBL" id="BAAATA010000001">
    <property type="protein sequence ID" value="GAA2470032.1"/>
    <property type="molecule type" value="Genomic_DNA"/>
</dbReference>
<dbReference type="RefSeq" id="WP_344381164.1">
    <property type="nucleotide sequence ID" value="NZ_BAAATA010000001.1"/>
</dbReference>
<feature type="transmembrane region" description="Helical" evidence="6">
    <location>
        <begin position="319"/>
        <end position="338"/>
    </location>
</feature>
<evidence type="ECO:0000259" key="7">
    <source>
        <dbReference type="Pfam" id="PF02687"/>
    </source>
</evidence>
<evidence type="ECO:0000256" key="4">
    <source>
        <dbReference type="ARBA" id="ARBA00022989"/>
    </source>
</evidence>
<comment type="caution">
    <text evidence="8">The sequence shown here is derived from an EMBL/GenBank/DDBJ whole genome shotgun (WGS) entry which is preliminary data.</text>
</comment>
<gene>
    <name evidence="8" type="ORF">GCM10010406_01930</name>
</gene>
<reference evidence="8 9" key="1">
    <citation type="journal article" date="2019" name="Int. J. Syst. Evol. Microbiol.">
        <title>The Global Catalogue of Microorganisms (GCM) 10K type strain sequencing project: providing services to taxonomists for standard genome sequencing and annotation.</title>
        <authorList>
            <consortium name="The Broad Institute Genomics Platform"/>
            <consortium name="The Broad Institute Genome Sequencing Center for Infectious Disease"/>
            <person name="Wu L."/>
            <person name="Ma J."/>
        </authorList>
    </citation>
    <scope>NUCLEOTIDE SEQUENCE [LARGE SCALE GENOMIC DNA]</scope>
    <source>
        <strain evidence="8 9">JCM 6307</strain>
    </source>
</reference>
<evidence type="ECO:0000313" key="9">
    <source>
        <dbReference type="Proteomes" id="UP001501358"/>
    </source>
</evidence>
<comment type="subcellular location">
    <subcellularLocation>
        <location evidence="1">Cell membrane</location>
        <topology evidence="1">Multi-pass membrane protein</topology>
    </subcellularLocation>
</comment>
<evidence type="ECO:0000256" key="6">
    <source>
        <dbReference type="SAM" id="Phobius"/>
    </source>
</evidence>
<dbReference type="InterPro" id="IPR003838">
    <property type="entry name" value="ABC3_permease_C"/>
</dbReference>
<feature type="domain" description="ABC3 transporter permease C-terminal" evidence="7">
    <location>
        <begin position="82"/>
        <end position="223"/>
    </location>
</feature>
<feature type="transmembrane region" description="Helical" evidence="6">
    <location>
        <begin position="79"/>
        <end position="98"/>
    </location>
</feature>
<keyword evidence="5 6" id="KW-0472">Membrane</keyword>
<evidence type="ECO:0000256" key="2">
    <source>
        <dbReference type="ARBA" id="ARBA00022475"/>
    </source>
</evidence>
<keyword evidence="3 6" id="KW-0812">Transmembrane</keyword>
<keyword evidence="2" id="KW-1003">Cell membrane</keyword>
<feature type="transmembrane region" description="Helical" evidence="6">
    <location>
        <begin position="268"/>
        <end position="291"/>
    </location>
</feature>
<organism evidence="8 9">
    <name type="scientific">Streptomyces thermolineatus</name>
    <dbReference type="NCBI Taxonomy" id="44033"/>
    <lineage>
        <taxon>Bacteria</taxon>
        <taxon>Bacillati</taxon>
        <taxon>Actinomycetota</taxon>
        <taxon>Actinomycetes</taxon>
        <taxon>Kitasatosporales</taxon>
        <taxon>Streptomycetaceae</taxon>
        <taxon>Streptomyces</taxon>
    </lineage>
</organism>
<evidence type="ECO:0000256" key="1">
    <source>
        <dbReference type="ARBA" id="ARBA00004651"/>
    </source>
</evidence>
<feature type="transmembrane region" description="Helical" evidence="6">
    <location>
        <begin position="238"/>
        <end position="256"/>
    </location>
</feature>
<dbReference type="Proteomes" id="UP001501358">
    <property type="component" value="Unassembled WGS sequence"/>
</dbReference>
<evidence type="ECO:0000256" key="3">
    <source>
        <dbReference type="ARBA" id="ARBA00022692"/>
    </source>
</evidence>
<feature type="transmembrane region" description="Helical" evidence="6">
    <location>
        <begin position="448"/>
        <end position="473"/>
    </location>
</feature>
<accession>A0ABN3KQW5</accession>
<feature type="transmembrane region" description="Helical" evidence="6">
    <location>
        <begin position="131"/>
        <end position="152"/>
    </location>
</feature>
<sequence length="485" mass="50028">MTRADLAVARLLLGGADRRERWRLALTALGAALGTAFVLCAITVARIEADWNPQDASMPGWARQYSSELLSDPGSRRGLVVAFLLLLVPVLTFVGQCSRLGAARREQRFAALRLAGASPAQVHRIAAGETALVGGAGAVVGVGLFLAVRAVLDAANPEPLYVELPPGMPDGGRPVVGSKVVIERLLYPTDVPFSWGWAVAAVLAVALLGGLTTRLALRRVSTSPLGTARRAPRRAPSPWILLLLPVSAVAAVPLLALTRDSAKPPFAALLLCLVCFVAGLLVSTAVLSRVLGRLAARRGNSAALVLAGRRLEADPWAGARAHATLVLCALVGAGTLGLRESVLAGLAAVTPGREPDPYYGASFGLAALGLAVALAAAAGGLLVGWVESVTEQRRTLAAQVAAGVPTSVLRRALLWQTALPLVPALVLAGAGSYGYLVPVATGMYPLPLFGPAIAVAVAVAACLAATAAVFPLLRRSVRPAELRFE</sequence>
<dbReference type="Pfam" id="PF02687">
    <property type="entry name" value="FtsX"/>
    <property type="match status" value="1"/>
</dbReference>
<keyword evidence="4 6" id="KW-1133">Transmembrane helix</keyword>
<protein>
    <recommendedName>
        <fullName evidence="7">ABC3 transporter permease C-terminal domain-containing protein</fullName>
    </recommendedName>
</protein>
<feature type="transmembrane region" description="Helical" evidence="6">
    <location>
        <begin position="24"/>
        <end position="45"/>
    </location>
</feature>
<feature type="transmembrane region" description="Helical" evidence="6">
    <location>
        <begin position="413"/>
        <end position="436"/>
    </location>
</feature>
<proteinExistence type="predicted"/>
<feature type="transmembrane region" description="Helical" evidence="6">
    <location>
        <begin position="195"/>
        <end position="217"/>
    </location>
</feature>
<evidence type="ECO:0000313" key="8">
    <source>
        <dbReference type="EMBL" id="GAA2470032.1"/>
    </source>
</evidence>
<name>A0ABN3KQW5_9ACTN</name>
<feature type="transmembrane region" description="Helical" evidence="6">
    <location>
        <begin position="358"/>
        <end position="386"/>
    </location>
</feature>